<dbReference type="InterPro" id="IPR032466">
    <property type="entry name" value="Metal_Hydrolase"/>
</dbReference>
<dbReference type="STRING" id="1450648.CLORY_37950"/>
<accession>A0A1V4IDM4</accession>
<dbReference type="AlphaFoldDB" id="A0A1V4IDM4"/>
<dbReference type="Gene3D" id="3.20.20.140">
    <property type="entry name" value="Metal-dependent hydrolases"/>
    <property type="match status" value="1"/>
</dbReference>
<feature type="domain" description="Amidohydrolase-related" evidence="1">
    <location>
        <begin position="3"/>
        <end position="260"/>
    </location>
</feature>
<reference evidence="2 3" key="1">
    <citation type="submission" date="2017-03" db="EMBL/GenBank/DDBJ databases">
        <title>Genome sequence of Clostridium oryzae DSM 28571.</title>
        <authorList>
            <person name="Poehlein A."/>
            <person name="Daniel R."/>
        </authorList>
    </citation>
    <scope>NUCLEOTIDE SEQUENCE [LARGE SCALE GENOMIC DNA]</scope>
    <source>
        <strain evidence="2 3">DSM 28571</strain>
    </source>
</reference>
<evidence type="ECO:0000313" key="2">
    <source>
        <dbReference type="EMBL" id="OPJ58053.1"/>
    </source>
</evidence>
<proteinExistence type="predicted"/>
<dbReference type="Proteomes" id="UP000190080">
    <property type="component" value="Unassembled WGS sequence"/>
</dbReference>
<name>A0A1V4IDM4_9CLOT</name>
<sequence length="261" mass="29381">MIIDSHQHVILPTEKQLHLMKEAGIEKTILFSTSIHPEKAEDLDAFEKEMRTLKDIISGKVSALETKISSTEEMTKIISENPDKFIGFGSIPTGLSEDKTLEWVEKQIVQNNLYGMGELTLAPGSVYLLEPIFKASAEFGKLPLWIHTFSPLTLEDIKQINELSKKFLDIPVILGHSGGINWLETIKLVQENKNLYMDTSAAFSSLVLSLIIKTFPERTLFSSDAPHGDPVVMRNMIERITSDKYVRQRVLGDNIAELLEI</sequence>
<gene>
    <name evidence="2" type="ORF">CLORY_37950</name>
</gene>
<dbReference type="EMBL" id="MZGV01000065">
    <property type="protein sequence ID" value="OPJ58053.1"/>
    <property type="molecule type" value="Genomic_DNA"/>
</dbReference>
<comment type="caution">
    <text evidence="2">The sequence shown here is derived from an EMBL/GenBank/DDBJ whole genome shotgun (WGS) entry which is preliminary data.</text>
</comment>
<dbReference type="GO" id="GO:0016787">
    <property type="term" value="F:hydrolase activity"/>
    <property type="evidence" value="ECO:0007669"/>
    <property type="project" value="UniProtKB-KW"/>
</dbReference>
<dbReference type="OrthoDB" id="9771932at2"/>
<protein>
    <submittedName>
        <fullName evidence="2">Amidohydrolase</fullName>
    </submittedName>
</protein>
<evidence type="ECO:0000313" key="3">
    <source>
        <dbReference type="Proteomes" id="UP000190080"/>
    </source>
</evidence>
<keyword evidence="3" id="KW-1185">Reference proteome</keyword>
<organism evidence="2 3">
    <name type="scientific">Clostridium oryzae</name>
    <dbReference type="NCBI Taxonomy" id="1450648"/>
    <lineage>
        <taxon>Bacteria</taxon>
        <taxon>Bacillati</taxon>
        <taxon>Bacillota</taxon>
        <taxon>Clostridia</taxon>
        <taxon>Eubacteriales</taxon>
        <taxon>Clostridiaceae</taxon>
        <taxon>Clostridium</taxon>
    </lineage>
</organism>
<evidence type="ECO:0000259" key="1">
    <source>
        <dbReference type="Pfam" id="PF04909"/>
    </source>
</evidence>
<dbReference type="SUPFAM" id="SSF51556">
    <property type="entry name" value="Metallo-dependent hydrolases"/>
    <property type="match status" value="1"/>
</dbReference>
<dbReference type="Pfam" id="PF04909">
    <property type="entry name" value="Amidohydro_2"/>
    <property type="match status" value="1"/>
</dbReference>
<dbReference type="RefSeq" id="WP_079427422.1">
    <property type="nucleotide sequence ID" value="NZ_MZGV01000065.1"/>
</dbReference>
<dbReference type="InterPro" id="IPR006680">
    <property type="entry name" value="Amidohydro-rel"/>
</dbReference>
<keyword evidence="2" id="KW-0378">Hydrolase</keyword>